<accession>A0A381SSI3</accession>
<dbReference type="InterPro" id="IPR005475">
    <property type="entry name" value="Transketolase-like_Pyr-bd"/>
</dbReference>
<sequence>MVIARKLDEKMLTMLKQGKSFFHMGGSGHEAAQLAAAAVMRPGEDWIFPYYRDAALCIGLGMTSREQLLSFLARADDPNSGGRQMPHHYGHKDLRIVSQSSSTGTQFLQAVGCALARKMEKTKEIVYVSSGEGTTSQGDYHEALNWASLAKAPVIFHIQDNEYAISTHKSEQISSSVFTMASGYKNLARYEVNGTDFFETNLAFKQAVERGRRGKGPSLVVSNVVRLLSHSSSDDQRKYRSPEDLDEDRNRDPITILKNQCAKENFISSKEFEKIQNEIDAQVNRDADWAEAQDHPDADTALDHVYNGDVSIDETDFNAIADKVVMVDAINHALKEEMERNDKMVIYGEDVADPKGGVFNATRGLTDAFGKERVFNSPLAESSIIGTAIGMSVAGYKPVVEIQFGDYIWTAMMQLRNEVTTLRYRSNNVWSCPMVIRVTVGGYIHGGLCHSQSIDGYFIHMPGIYLAYPSNAADAKGLLKMACQMNDPVLFMEHKGLYRQGYSVTKEPDKNYILPFGKARIVTEGSDISIITWGAMVQKSLDAIKSQELPEGIVEVIDLRTLNPLDIDTIGTSIEKTGKILVVYEDNLTNGPGAEISAIISDRFFELLDGPVRRVAAKDAPIPFNRFLEEAILPQTNDIIEALVDLMEY</sequence>
<organism evidence="6">
    <name type="scientific">marine metagenome</name>
    <dbReference type="NCBI Taxonomy" id="408172"/>
    <lineage>
        <taxon>unclassified sequences</taxon>
        <taxon>metagenomes</taxon>
        <taxon>ecological metagenomes</taxon>
    </lineage>
</organism>
<name>A0A381SSI3_9ZZZZ</name>
<dbReference type="SUPFAM" id="SSF52518">
    <property type="entry name" value="Thiamin diphosphate-binding fold (THDP-binding)"/>
    <property type="match status" value="2"/>
</dbReference>
<dbReference type="Gene3D" id="3.40.50.920">
    <property type="match status" value="1"/>
</dbReference>
<keyword evidence="2" id="KW-0560">Oxidoreductase</keyword>
<dbReference type="CDD" id="cd02000">
    <property type="entry name" value="TPP_E1_PDC_ADC_BCADC"/>
    <property type="match status" value="1"/>
</dbReference>
<dbReference type="InterPro" id="IPR001017">
    <property type="entry name" value="DH_E1"/>
</dbReference>
<dbReference type="PANTHER" id="PTHR43257">
    <property type="entry name" value="PYRUVATE DEHYDROGENASE E1 COMPONENT BETA SUBUNIT"/>
    <property type="match status" value="1"/>
</dbReference>
<evidence type="ECO:0000256" key="1">
    <source>
        <dbReference type="ARBA" id="ARBA00001964"/>
    </source>
</evidence>
<evidence type="ECO:0000313" key="6">
    <source>
        <dbReference type="EMBL" id="SVA05337.1"/>
    </source>
</evidence>
<dbReference type="AlphaFoldDB" id="A0A381SSI3"/>
<evidence type="ECO:0000256" key="4">
    <source>
        <dbReference type="SAM" id="MobiDB-lite"/>
    </source>
</evidence>
<evidence type="ECO:0000256" key="3">
    <source>
        <dbReference type="ARBA" id="ARBA00023052"/>
    </source>
</evidence>
<dbReference type="FunFam" id="3.40.50.920:FF:000001">
    <property type="entry name" value="Pyruvate dehydrogenase E1 beta subunit"/>
    <property type="match status" value="1"/>
</dbReference>
<evidence type="ECO:0000256" key="2">
    <source>
        <dbReference type="ARBA" id="ARBA00023002"/>
    </source>
</evidence>
<dbReference type="EMBL" id="UINC01003327">
    <property type="protein sequence ID" value="SVA05337.1"/>
    <property type="molecule type" value="Genomic_DNA"/>
</dbReference>
<dbReference type="CDD" id="cd07036">
    <property type="entry name" value="TPP_PYR_E1-PDHc-beta_like"/>
    <property type="match status" value="1"/>
</dbReference>
<dbReference type="SUPFAM" id="SSF52922">
    <property type="entry name" value="TK C-terminal domain-like"/>
    <property type="match status" value="1"/>
</dbReference>
<comment type="cofactor">
    <cofactor evidence="1">
        <name>thiamine diphosphate</name>
        <dbReference type="ChEBI" id="CHEBI:58937"/>
    </cofactor>
</comment>
<dbReference type="FunFam" id="3.40.50.970:FF:000001">
    <property type="entry name" value="Pyruvate dehydrogenase E1 beta subunit"/>
    <property type="match status" value="1"/>
</dbReference>
<dbReference type="PANTHER" id="PTHR43257:SF2">
    <property type="entry name" value="PYRUVATE DEHYDROGENASE E1 COMPONENT SUBUNIT BETA"/>
    <property type="match status" value="1"/>
</dbReference>
<proteinExistence type="predicted"/>
<dbReference type="SMART" id="SM00861">
    <property type="entry name" value="Transket_pyr"/>
    <property type="match status" value="1"/>
</dbReference>
<dbReference type="Pfam" id="PF00676">
    <property type="entry name" value="E1_dh"/>
    <property type="match status" value="1"/>
</dbReference>
<feature type="region of interest" description="Disordered" evidence="4">
    <location>
        <begin position="232"/>
        <end position="251"/>
    </location>
</feature>
<gene>
    <name evidence="6" type="ORF">METZ01_LOCUS58191</name>
</gene>
<protein>
    <recommendedName>
        <fullName evidence="5">Transketolase-like pyrimidine-binding domain-containing protein</fullName>
    </recommendedName>
</protein>
<dbReference type="Gene3D" id="3.40.50.970">
    <property type="match status" value="2"/>
</dbReference>
<dbReference type="Pfam" id="PF02779">
    <property type="entry name" value="Transket_pyr"/>
    <property type="match status" value="1"/>
</dbReference>
<dbReference type="Pfam" id="PF02780">
    <property type="entry name" value="Transketolase_C"/>
    <property type="match status" value="1"/>
</dbReference>
<feature type="domain" description="Transketolase-like pyrimidine-binding" evidence="5">
    <location>
        <begin position="324"/>
        <end position="500"/>
    </location>
</feature>
<dbReference type="GO" id="GO:0016624">
    <property type="term" value="F:oxidoreductase activity, acting on the aldehyde or oxo group of donors, disulfide as acceptor"/>
    <property type="evidence" value="ECO:0007669"/>
    <property type="project" value="InterPro"/>
</dbReference>
<reference evidence="6" key="1">
    <citation type="submission" date="2018-05" db="EMBL/GenBank/DDBJ databases">
        <authorList>
            <person name="Lanie J.A."/>
            <person name="Ng W.-L."/>
            <person name="Kazmierczak K.M."/>
            <person name="Andrzejewski T.M."/>
            <person name="Davidsen T.M."/>
            <person name="Wayne K.J."/>
            <person name="Tettelin H."/>
            <person name="Glass J.I."/>
            <person name="Rusch D."/>
            <person name="Podicherti R."/>
            <person name="Tsui H.-C.T."/>
            <person name="Winkler M.E."/>
        </authorList>
    </citation>
    <scope>NUCLEOTIDE SEQUENCE</scope>
</reference>
<keyword evidence="3" id="KW-0786">Thiamine pyrophosphate</keyword>
<dbReference type="InterPro" id="IPR033248">
    <property type="entry name" value="Transketolase_C"/>
</dbReference>
<evidence type="ECO:0000259" key="5">
    <source>
        <dbReference type="SMART" id="SM00861"/>
    </source>
</evidence>
<dbReference type="InterPro" id="IPR029061">
    <property type="entry name" value="THDP-binding"/>
</dbReference>
<dbReference type="InterPro" id="IPR009014">
    <property type="entry name" value="Transketo_C/PFOR_II"/>
</dbReference>